<gene>
    <name evidence="7" type="primary">LOC110977635</name>
</gene>
<dbReference type="OrthoDB" id="6421717at2759"/>
<dbReference type="GO" id="GO:0005615">
    <property type="term" value="C:extracellular space"/>
    <property type="evidence" value="ECO:0007669"/>
    <property type="project" value="TreeGrafter"/>
</dbReference>
<dbReference type="RefSeq" id="XP_022087619.1">
    <property type="nucleotide sequence ID" value="XM_022231927.1"/>
</dbReference>
<dbReference type="InterPro" id="IPR052680">
    <property type="entry name" value="Glyco_Hormone_Alpha"/>
</dbReference>
<dbReference type="SUPFAM" id="SSF57501">
    <property type="entry name" value="Cystine-knot cytokines"/>
    <property type="match status" value="1"/>
</dbReference>
<evidence type="ECO:0000256" key="2">
    <source>
        <dbReference type="ARBA" id="ARBA00022525"/>
    </source>
</evidence>
<dbReference type="PANTHER" id="PTHR31129:SF2">
    <property type="entry name" value="GLYCOPROTEIN HORMONE ALPHA-2"/>
    <property type="match status" value="1"/>
</dbReference>
<organism evidence="6 7">
    <name type="scientific">Acanthaster planci</name>
    <name type="common">Crown-of-thorns starfish</name>
    <dbReference type="NCBI Taxonomy" id="133434"/>
    <lineage>
        <taxon>Eukaryota</taxon>
        <taxon>Metazoa</taxon>
        <taxon>Echinodermata</taxon>
        <taxon>Eleutherozoa</taxon>
        <taxon>Asterozoa</taxon>
        <taxon>Asteroidea</taxon>
        <taxon>Valvatacea</taxon>
        <taxon>Valvatida</taxon>
        <taxon>Acanthasteridae</taxon>
        <taxon>Acanthaster</taxon>
    </lineage>
</organism>
<accession>A0A8B7Y360</accession>
<dbReference type="GO" id="GO:0051427">
    <property type="term" value="F:hormone receptor binding"/>
    <property type="evidence" value="ECO:0007669"/>
    <property type="project" value="TreeGrafter"/>
</dbReference>
<evidence type="ECO:0000256" key="4">
    <source>
        <dbReference type="PROSITE-ProRule" id="PRU00039"/>
    </source>
</evidence>
<evidence type="ECO:0000259" key="5">
    <source>
        <dbReference type="PROSITE" id="PS01225"/>
    </source>
</evidence>
<dbReference type="Gene3D" id="2.10.90.10">
    <property type="entry name" value="Cystine-knot cytokines"/>
    <property type="match status" value="1"/>
</dbReference>
<comment type="caution">
    <text evidence="4">Lacks conserved residue(s) required for the propagation of feature annotation.</text>
</comment>
<proteinExistence type="predicted"/>
<dbReference type="InterPro" id="IPR006207">
    <property type="entry name" value="Cys_knot_C"/>
</dbReference>
<evidence type="ECO:0000256" key="1">
    <source>
        <dbReference type="ARBA" id="ARBA00004613"/>
    </source>
</evidence>
<reference evidence="7" key="1">
    <citation type="submission" date="2025-08" db="UniProtKB">
        <authorList>
            <consortium name="RefSeq"/>
        </authorList>
    </citation>
    <scope>IDENTIFICATION</scope>
</reference>
<evidence type="ECO:0000313" key="7">
    <source>
        <dbReference type="RefSeq" id="XP_022087619.1"/>
    </source>
</evidence>
<protein>
    <submittedName>
        <fullName evidence="7">Thyrostimulin alpha-2 subunit-like</fullName>
    </submittedName>
</protein>
<name>A0A8B7Y360_ACAPL</name>
<keyword evidence="6" id="KW-1185">Reference proteome</keyword>
<dbReference type="GO" id="GO:0007166">
    <property type="term" value="P:cell surface receptor signaling pathway"/>
    <property type="evidence" value="ECO:0007669"/>
    <property type="project" value="TreeGrafter"/>
</dbReference>
<dbReference type="InterPro" id="IPR029034">
    <property type="entry name" value="Cystine-knot_cytokine"/>
</dbReference>
<feature type="domain" description="CTCK" evidence="5">
    <location>
        <begin position="80"/>
        <end position="169"/>
    </location>
</feature>
<dbReference type="Pfam" id="PF00007">
    <property type="entry name" value="Cys_knot"/>
    <property type="match status" value="1"/>
</dbReference>
<dbReference type="InterPro" id="IPR006208">
    <property type="entry name" value="Glyco_hormone_CN"/>
</dbReference>
<comment type="subcellular location">
    <subcellularLocation>
        <location evidence="1">Secreted</location>
    </subcellularLocation>
</comment>
<dbReference type="PANTHER" id="PTHR31129">
    <property type="entry name" value="GLYCOPROTEIN HORMONE ALPHA-2"/>
    <property type="match status" value="1"/>
</dbReference>
<evidence type="ECO:0000313" key="6">
    <source>
        <dbReference type="Proteomes" id="UP000694845"/>
    </source>
</evidence>
<keyword evidence="3" id="KW-1015">Disulfide bond</keyword>
<dbReference type="Proteomes" id="UP000694845">
    <property type="component" value="Unplaced"/>
</dbReference>
<dbReference type="GeneID" id="110977635"/>
<dbReference type="KEGG" id="aplc:110977635"/>
<keyword evidence="2" id="KW-0964">Secreted</keyword>
<dbReference type="PROSITE" id="PS01225">
    <property type="entry name" value="CTCK_2"/>
    <property type="match status" value="1"/>
</dbReference>
<dbReference type="PROSITE" id="PS01185">
    <property type="entry name" value="CTCK_1"/>
    <property type="match status" value="1"/>
</dbReference>
<dbReference type="AlphaFoldDB" id="A0A8B7Y360"/>
<evidence type="ECO:0000256" key="3">
    <source>
        <dbReference type="ARBA" id="ARBA00023157"/>
    </source>
</evidence>
<sequence>MSTDRLPASKLPGYGSLAHVQVTWLKHQGNLLVLFCRPYFEVVKVAMLWCKVVVTLVLLSVYLCSLPTADHLEYWESPGCHLVGFVKVATIPGCHTVRFHMNACRGYCLSYSILAPYSLMSGSRIFKSVGNCCSIQDTHDVIVNLQCQNNEIRQVTYRSAASCTCALCSIDQS</sequence>